<dbReference type="PROSITE" id="PS50829">
    <property type="entry name" value="GYF"/>
    <property type="match status" value="1"/>
</dbReference>
<dbReference type="Gene3D" id="3.30.1490.40">
    <property type="match status" value="1"/>
</dbReference>
<dbReference type="SUPFAM" id="SSF55277">
    <property type="entry name" value="GYF domain"/>
    <property type="match status" value="1"/>
</dbReference>
<feature type="compositionally biased region" description="Low complexity" evidence="1">
    <location>
        <begin position="48"/>
        <end position="59"/>
    </location>
</feature>
<dbReference type="AlphaFoldDB" id="A0A8H7KIR4"/>
<accession>A0A8H7KIR4</accession>
<evidence type="ECO:0000313" key="4">
    <source>
        <dbReference type="Proteomes" id="UP000629468"/>
    </source>
</evidence>
<evidence type="ECO:0000313" key="3">
    <source>
        <dbReference type="EMBL" id="KAF7778658.1"/>
    </source>
</evidence>
<proteinExistence type="predicted"/>
<dbReference type="Pfam" id="PF02213">
    <property type="entry name" value="GYF"/>
    <property type="match status" value="1"/>
</dbReference>
<dbReference type="InterPro" id="IPR039905">
    <property type="entry name" value="CD2BP2/Lin1"/>
</dbReference>
<reference evidence="3 4" key="1">
    <citation type="journal article" name="Sci. Rep.">
        <title>Telomere-to-telomere assembled and centromere annotated genomes of the two main subspecies of the button mushroom Agaricus bisporus reveal especially polymorphic chromosome ends.</title>
        <authorList>
            <person name="Sonnenberg A.S.M."/>
            <person name="Sedaghat-Telgerd N."/>
            <person name="Lavrijssen B."/>
            <person name="Ohm R.A."/>
            <person name="Hendrickx P.M."/>
            <person name="Scholtmeijer K."/>
            <person name="Baars J.J.P."/>
            <person name="van Peer A."/>
        </authorList>
    </citation>
    <scope>NUCLEOTIDE SEQUENCE [LARGE SCALE GENOMIC DNA]</scope>
    <source>
        <strain evidence="3 4">H119_p4</strain>
    </source>
</reference>
<protein>
    <recommendedName>
        <fullName evidence="2">GYF domain-containing protein</fullName>
    </recommendedName>
</protein>
<dbReference type="PANTHER" id="PTHR13138:SF3">
    <property type="entry name" value="CD2 ANTIGEN CYTOPLASMIC TAIL-BINDING PROTEIN 2"/>
    <property type="match status" value="1"/>
</dbReference>
<feature type="compositionally biased region" description="Acidic residues" evidence="1">
    <location>
        <begin position="174"/>
        <end position="192"/>
    </location>
</feature>
<feature type="compositionally biased region" description="Basic and acidic residues" evidence="1">
    <location>
        <begin position="258"/>
        <end position="277"/>
    </location>
</feature>
<dbReference type="EMBL" id="JABXXO010000004">
    <property type="protein sequence ID" value="KAF7778658.1"/>
    <property type="molecule type" value="Genomic_DNA"/>
</dbReference>
<dbReference type="GO" id="GO:0005682">
    <property type="term" value="C:U5 snRNP"/>
    <property type="evidence" value="ECO:0007669"/>
    <property type="project" value="InterPro"/>
</dbReference>
<feature type="compositionally biased region" description="Acidic residues" evidence="1">
    <location>
        <begin position="119"/>
        <end position="131"/>
    </location>
</feature>
<dbReference type="PANTHER" id="PTHR13138">
    <property type="entry name" value="PROTEIN LIN1"/>
    <property type="match status" value="1"/>
</dbReference>
<gene>
    <name evidence="3" type="ORF">Agabi119p4_3003</name>
</gene>
<evidence type="ECO:0000259" key="2">
    <source>
        <dbReference type="PROSITE" id="PS50829"/>
    </source>
</evidence>
<dbReference type="Proteomes" id="UP000629468">
    <property type="component" value="Unassembled WGS sequence"/>
</dbReference>
<feature type="region of interest" description="Disordered" evidence="1">
    <location>
        <begin position="1"/>
        <end position="203"/>
    </location>
</feature>
<feature type="domain" description="GYF" evidence="2">
    <location>
        <begin position="382"/>
        <end position="441"/>
    </location>
</feature>
<organism evidence="3 4">
    <name type="scientific">Agaricus bisporus var. burnettii</name>
    <dbReference type="NCBI Taxonomy" id="192524"/>
    <lineage>
        <taxon>Eukaryota</taxon>
        <taxon>Fungi</taxon>
        <taxon>Dikarya</taxon>
        <taxon>Basidiomycota</taxon>
        <taxon>Agaricomycotina</taxon>
        <taxon>Agaricomycetes</taxon>
        <taxon>Agaricomycetidae</taxon>
        <taxon>Agaricales</taxon>
        <taxon>Agaricineae</taxon>
        <taxon>Agaricaceae</taxon>
        <taxon>Agaricus</taxon>
    </lineage>
</organism>
<feature type="compositionally biased region" description="Basic and acidic residues" evidence="1">
    <location>
        <begin position="149"/>
        <end position="158"/>
    </location>
</feature>
<comment type="caution">
    <text evidence="3">The sequence shown here is derived from an EMBL/GenBank/DDBJ whole genome shotgun (WGS) entry which is preliminary data.</text>
</comment>
<dbReference type="InterPro" id="IPR003169">
    <property type="entry name" value="GYF"/>
</dbReference>
<name>A0A8H7KIR4_AGABI</name>
<feature type="region of interest" description="Disordered" evidence="1">
    <location>
        <begin position="252"/>
        <end position="279"/>
    </location>
</feature>
<evidence type="ECO:0000256" key="1">
    <source>
        <dbReference type="SAM" id="MobiDB-lite"/>
    </source>
</evidence>
<sequence>MTLRRLPGLPCPRFPGPQLVDFRPDPISCMSRPQGKKRSATTIDASRDLSSASTPASSRRAAKKTRFVEPDDDPTNFAEQVDSALEGPSRRRAVKTEGYDSDSSDDGQGVVFSRRKDDEMEDDLEGGEDDMFAAAEKAAPASSNGPGHDSSKKGEENFMRLGDIEGQEFGRDGSEDDDDEVQEEDEPEDEDDAERRKKAGMGYELSSFNMREEMEEGKFTADGMYVRTFDPHGVHDRWMDGLSDKEIKLARKRKRHQEKVQRQKQEDEERELRESGGKEMMQQQLLPYLKKSETVLEALQRLGVEAKRKQAKSKKALKPDAMVTDAAQDKPPPTDIELITHLASNLMSLGDTDIYSRTYEELIRDVRRSGIVNQDWEPPSSDVKYEYRWDTQGADHSQTFGPFSEEEMHLWYKASYFGQAGEKVKIRVVGGEWATWDELLG</sequence>
<dbReference type="InterPro" id="IPR035445">
    <property type="entry name" value="GYF-like_dom_sf"/>
</dbReference>
<feature type="region of interest" description="Disordered" evidence="1">
    <location>
        <begin position="310"/>
        <end position="334"/>
    </location>
</feature>